<dbReference type="Proteomes" id="UP000325055">
    <property type="component" value="Unassembled WGS sequence"/>
</dbReference>
<dbReference type="CDD" id="cd22332">
    <property type="entry name" value="HsdR_N"/>
    <property type="match status" value="1"/>
</dbReference>
<evidence type="ECO:0000256" key="10">
    <source>
        <dbReference type="RuleBase" id="RU364115"/>
    </source>
</evidence>
<dbReference type="InterPro" id="IPR004473">
    <property type="entry name" value="Restrct_endonuc_typeI_HsdR"/>
</dbReference>
<dbReference type="Pfam" id="PF11867">
    <property type="entry name" value="T1RH-like_C"/>
    <property type="match status" value="1"/>
</dbReference>
<dbReference type="CDD" id="cd18800">
    <property type="entry name" value="SF2_C_EcoR124I-like"/>
    <property type="match status" value="1"/>
</dbReference>
<keyword evidence="9 10" id="KW-0238">DNA-binding</keyword>
<name>A0A5M6AA78_9BACE</name>
<sequence length="1042" mass="120367">MSFTENSYEKALITLYENLGYQYLYGPDIARDYYTAFYEEQLVNSLTKINPTKSYTAIDEAITKLKNIETGSLVQKNELFMDYLQHGIEISYHDGVKQHNDIIYLIDFNNIYRNDFQVINQWTFVEHSEKRADIIIFINGLPLIIIELKSPSREETDASEAYRQLRNYMKEIPSLFIYNVFCIMSDMACSKAGTITSKEDRYMEWKTKDGIYKSEEFIDYDVFFEGMFIKERIIDIIKNFICFSKDELGAAKILAGYHQYFAVKKAIERTQKATQGNGKIGVFWHTQGSGKSLSMVFYAHLLQEELSQPTIIVITDRNDLDDQLYTQFSKCQQFLRQTPVQAKNREDLKSLLSGREANGIIFTTIQKFEESKEALSLRRNIVVMTDEAHRSQYGFEEKVDEKTGKISIGTARIIHNSLPNASFIGFTGTPISTKDRDTTEVFGDYIDIYDMTQAVADGATCPVFYESRVINLNLDEETLKAIDDEYELLALEGATEEQIEKSKKKMSHLEEILGAPSTIDSLCQDILKHYEENRQFELTGKAMIVAYSRPIAMNIYHRLLELRPSWDEKIKVVMTGNNGDPEEWHDIIGNKQYKKELAKKFKDNDDPMKIAIVVDMWLTGFDVPSLATMYVYKPMRGHNLMQAIARVNRVFNNKAGGLVVDYIGIAKALKEAMRDYTGRDRNNFGNPNIKETAFLKFKEKLEICRDIFHGYDYSKFQNGTDYDRAQLIKGGVNFIIAPDRSEKMQYFQKEAILLHNSITLCRSLLNDKQRFEAAFFETVRTLLSRMTGKGKVTKQEINARISELLKQSVKSDGVINLFSDVKSEFSLFDTTFLDEISKMKEKNIAIELLKKLLAEKVKIYQKTNLVQAEKFSDMLNQSLSNYLKGLLSNEEVIQELLKLAAEISQSEIEGNELGLTAEEKSFYDALTQPRAVHDFYTNEQLIAMTKELTEELRKNRTIDWQKKESARAGMRKMIKRLLKKYKYPPEEAANALETVIRQCEQWSDNSSEDYSTNNNIRKYNFQENSYSIAAEPQSEYNKYPKT</sequence>
<dbReference type="Gene3D" id="3.40.50.300">
    <property type="entry name" value="P-loop containing nucleotide triphosphate hydrolases"/>
    <property type="match status" value="2"/>
</dbReference>
<keyword evidence="4 10" id="KW-0547">Nucleotide-binding</keyword>
<keyword evidence="3" id="KW-0540">Nuclease</keyword>
<dbReference type="InterPro" id="IPR040980">
    <property type="entry name" value="SWI2_SNF2"/>
</dbReference>
<comment type="similarity">
    <text evidence="2 10">Belongs to the HsdR family.</text>
</comment>
<comment type="subunit">
    <text evidence="10">The type I restriction/modification system is composed of three polypeptides R, M and S.</text>
</comment>
<keyword evidence="5 10" id="KW-0680">Restriction system</keyword>
<evidence type="ECO:0000256" key="2">
    <source>
        <dbReference type="ARBA" id="ARBA00008598"/>
    </source>
</evidence>
<dbReference type="PANTHER" id="PTHR30195:SF15">
    <property type="entry name" value="TYPE I RESTRICTION ENZYME HINDI ENDONUCLEASE SUBUNIT"/>
    <property type="match status" value="1"/>
</dbReference>
<accession>A0A5M6AA78</accession>
<dbReference type="EC" id="3.1.21.3" evidence="10"/>
<protein>
    <recommendedName>
        <fullName evidence="10">Type I restriction enzyme endonuclease subunit</fullName>
        <shortName evidence="10">R protein</shortName>
        <ecNumber evidence="10">3.1.21.3</ecNumber>
    </recommendedName>
</protein>
<dbReference type="PANTHER" id="PTHR30195">
    <property type="entry name" value="TYPE I SITE-SPECIFIC DEOXYRIBONUCLEASE PROTEIN SUBUNIT M AND R"/>
    <property type="match status" value="1"/>
</dbReference>
<dbReference type="InterPro" id="IPR007409">
    <property type="entry name" value="Restrct_endonuc_type1_HsdR_N"/>
</dbReference>
<dbReference type="InterPro" id="IPR027417">
    <property type="entry name" value="P-loop_NTPase"/>
</dbReference>
<evidence type="ECO:0000256" key="9">
    <source>
        <dbReference type="ARBA" id="ARBA00023125"/>
    </source>
</evidence>
<dbReference type="NCBIfam" id="TIGR00348">
    <property type="entry name" value="hsdR"/>
    <property type="match status" value="1"/>
</dbReference>
<dbReference type="GO" id="GO:0005524">
    <property type="term" value="F:ATP binding"/>
    <property type="evidence" value="ECO:0007669"/>
    <property type="project" value="UniProtKB-KW"/>
</dbReference>
<dbReference type="GO" id="GO:0009307">
    <property type="term" value="P:DNA restriction-modification system"/>
    <property type="evidence" value="ECO:0007669"/>
    <property type="project" value="UniProtKB-KW"/>
</dbReference>
<dbReference type="Pfam" id="PF22679">
    <property type="entry name" value="T1R_D3-like"/>
    <property type="match status" value="1"/>
</dbReference>
<evidence type="ECO:0000256" key="3">
    <source>
        <dbReference type="ARBA" id="ARBA00022722"/>
    </source>
</evidence>
<evidence type="ECO:0000259" key="11">
    <source>
        <dbReference type="PROSITE" id="PS51192"/>
    </source>
</evidence>
<evidence type="ECO:0000256" key="8">
    <source>
        <dbReference type="ARBA" id="ARBA00022840"/>
    </source>
</evidence>
<dbReference type="PROSITE" id="PS51192">
    <property type="entry name" value="HELICASE_ATP_BIND_1"/>
    <property type="match status" value="1"/>
</dbReference>
<dbReference type="InterPro" id="IPR021810">
    <property type="entry name" value="T1RH-like_C"/>
</dbReference>
<dbReference type="GO" id="GO:0009035">
    <property type="term" value="F:type I site-specific deoxyribonuclease activity"/>
    <property type="evidence" value="ECO:0007669"/>
    <property type="project" value="UniProtKB-EC"/>
</dbReference>
<comment type="caution">
    <text evidence="12">The sequence shown here is derived from an EMBL/GenBank/DDBJ whole genome shotgun (WGS) entry which is preliminary data.</text>
</comment>
<keyword evidence="7 10" id="KW-0378">Hydrolase</keyword>
<reference evidence="12 13" key="1">
    <citation type="journal article" date="2019" name="Nat. Med.">
        <title>A library of human gut bacterial isolates paired with longitudinal multiomics data enables mechanistic microbiome research.</title>
        <authorList>
            <person name="Poyet M."/>
            <person name="Groussin M."/>
            <person name="Gibbons S.M."/>
            <person name="Avila-Pacheco J."/>
            <person name="Jiang X."/>
            <person name="Kearney S.M."/>
            <person name="Perrotta A.R."/>
            <person name="Berdy B."/>
            <person name="Zhao S."/>
            <person name="Lieberman T.D."/>
            <person name="Swanson P.K."/>
            <person name="Smith M."/>
            <person name="Roesemann S."/>
            <person name="Alexander J.E."/>
            <person name="Rich S.A."/>
            <person name="Livny J."/>
            <person name="Vlamakis H."/>
            <person name="Clish C."/>
            <person name="Bullock K."/>
            <person name="Deik A."/>
            <person name="Scott J."/>
            <person name="Pierce K.A."/>
            <person name="Xavier R.J."/>
            <person name="Alm E.J."/>
        </authorList>
    </citation>
    <scope>NUCLEOTIDE SEQUENCE [LARGE SCALE GENOMIC DNA]</scope>
    <source>
        <strain evidence="12 13">BIOML-A7</strain>
    </source>
</reference>
<comment type="function">
    <text evidence="10">Subunit R is required for both nuclease and ATPase activities, but not for modification.</text>
</comment>
<dbReference type="SMART" id="SM00487">
    <property type="entry name" value="DEXDc"/>
    <property type="match status" value="1"/>
</dbReference>
<gene>
    <name evidence="12" type="ORF">F2Y86_09400</name>
</gene>
<dbReference type="Gene3D" id="3.90.1570.50">
    <property type="match status" value="1"/>
</dbReference>
<evidence type="ECO:0000256" key="4">
    <source>
        <dbReference type="ARBA" id="ARBA00022741"/>
    </source>
</evidence>
<organism evidence="12 13">
    <name type="scientific">Bacteroides cellulosilyticus</name>
    <dbReference type="NCBI Taxonomy" id="246787"/>
    <lineage>
        <taxon>Bacteria</taxon>
        <taxon>Pseudomonadati</taxon>
        <taxon>Bacteroidota</taxon>
        <taxon>Bacteroidia</taxon>
        <taxon>Bacteroidales</taxon>
        <taxon>Bacteroidaceae</taxon>
        <taxon>Bacteroides</taxon>
    </lineage>
</organism>
<evidence type="ECO:0000313" key="13">
    <source>
        <dbReference type="Proteomes" id="UP000325055"/>
    </source>
</evidence>
<evidence type="ECO:0000256" key="7">
    <source>
        <dbReference type="ARBA" id="ARBA00022801"/>
    </source>
</evidence>
<evidence type="ECO:0000313" key="12">
    <source>
        <dbReference type="EMBL" id="KAA5409361.1"/>
    </source>
</evidence>
<comment type="catalytic activity">
    <reaction evidence="1 10">
        <text>Endonucleolytic cleavage of DNA to give random double-stranded fragments with terminal 5'-phosphates, ATP is simultaneously hydrolyzed.</text>
        <dbReference type="EC" id="3.1.21.3"/>
    </reaction>
</comment>
<dbReference type="GO" id="GO:0003677">
    <property type="term" value="F:DNA binding"/>
    <property type="evidence" value="ECO:0007669"/>
    <property type="project" value="UniProtKB-KW"/>
</dbReference>
<keyword evidence="6 12" id="KW-0255">Endonuclease</keyword>
<dbReference type="Pfam" id="PF18766">
    <property type="entry name" value="SWI2_SNF2"/>
    <property type="match status" value="1"/>
</dbReference>
<dbReference type="InterPro" id="IPR051268">
    <property type="entry name" value="Type-I_R_enzyme_R_subunit"/>
</dbReference>
<dbReference type="EMBL" id="VVYW01000007">
    <property type="protein sequence ID" value="KAA5409361.1"/>
    <property type="molecule type" value="Genomic_DNA"/>
</dbReference>
<dbReference type="SUPFAM" id="SSF52540">
    <property type="entry name" value="P-loop containing nucleoside triphosphate hydrolases"/>
    <property type="match status" value="2"/>
</dbReference>
<evidence type="ECO:0000256" key="5">
    <source>
        <dbReference type="ARBA" id="ARBA00022747"/>
    </source>
</evidence>
<evidence type="ECO:0000256" key="1">
    <source>
        <dbReference type="ARBA" id="ARBA00000851"/>
    </source>
</evidence>
<dbReference type="CDD" id="cd18030">
    <property type="entry name" value="DEXHc_RE_I_HsdR"/>
    <property type="match status" value="1"/>
</dbReference>
<dbReference type="AlphaFoldDB" id="A0A5M6AA78"/>
<dbReference type="InterPro" id="IPR014001">
    <property type="entry name" value="Helicase_ATP-bd"/>
</dbReference>
<dbReference type="InterPro" id="IPR055180">
    <property type="entry name" value="HsdR_RecA-like_helicase_dom_2"/>
</dbReference>
<feature type="domain" description="Helicase ATP-binding" evidence="11">
    <location>
        <begin position="272"/>
        <end position="448"/>
    </location>
</feature>
<dbReference type="RefSeq" id="WP_007213105.1">
    <property type="nucleotide sequence ID" value="NZ_JAFEKG010000003.1"/>
</dbReference>
<evidence type="ECO:0000256" key="6">
    <source>
        <dbReference type="ARBA" id="ARBA00022759"/>
    </source>
</evidence>
<dbReference type="Pfam" id="PF04313">
    <property type="entry name" value="HSDR_N"/>
    <property type="match status" value="1"/>
</dbReference>
<keyword evidence="8 10" id="KW-0067">ATP-binding</keyword>
<proteinExistence type="inferred from homology"/>